<dbReference type="GO" id="GO:0015074">
    <property type="term" value="P:DNA integration"/>
    <property type="evidence" value="ECO:0007669"/>
    <property type="project" value="InterPro"/>
</dbReference>
<dbReference type="Pfam" id="PF00665">
    <property type="entry name" value="rve"/>
    <property type="match status" value="1"/>
</dbReference>
<dbReference type="OrthoDB" id="5832112at2759"/>
<dbReference type="GO" id="GO:0003676">
    <property type="term" value="F:nucleic acid binding"/>
    <property type="evidence" value="ECO:0007669"/>
    <property type="project" value="InterPro"/>
</dbReference>
<dbReference type="InterPro" id="IPR001584">
    <property type="entry name" value="Integrase_cat-core"/>
</dbReference>
<dbReference type="PANTHER" id="PTHR37984:SF15">
    <property type="entry name" value="INTEGRASE CATALYTIC DOMAIN-CONTAINING PROTEIN"/>
    <property type="match status" value="1"/>
</dbReference>
<evidence type="ECO:0000259" key="2">
    <source>
        <dbReference type="PROSITE" id="PS50994"/>
    </source>
</evidence>
<feature type="domain" description="Integrase catalytic" evidence="2">
    <location>
        <begin position="1"/>
        <end position="152"/>
    </location>
</feature>
<dbReference type="Proteomes" id="UP000614601">
    <property type="component" value="Unassembled WGS sequence"/>
</dbReference>
<dbReference type="EMBL" id="CAJFDH010000006">
    <property type="protein sequence ID" value="CAD5228180.1"/>
    <property type="molecule type" value="Genomic_DNA"/>
</dbReference>
<dbReference type="FunFam" id="3.30.420.10:FF:000032">
    <property type="entry name" value="Retrovirus-related Pol polyprotein from transposon 297-like Protein"/>
    <property type="match status" value="1"/>
</dbReference>
<sequence length="250" mass="28391">MASQAQGPLPRTLNGDVYLMVVVDPFTKWLHALPIGDKRSETVAHAFVTSFIARYGIPVKVVSDNGCEFTGQAFQALIKQDGMTHLTTTPYHPAGNGQVERQNRTLADMLAHYVSTGGTDWNEFVPLVCYAFNTSTHPNTGYTPFELLYGRPPRSPIETEARELFSGEQENETESVPEVPETVNQPNLPGNQPNLQQEPKRTNKYQQDPNLEIEDPEPTQEKRTIIPRQRGRPKKIMKKFWKESQKLWKR</sequence>
<dbReference type="EMBL" id="CAJFCW020000006">
    <property type="protein sequence ID" value="CAG9124207.1"/>
    <property type="molecule type" value="Genomic_DNA"/>
</dbReference>
<dbReference type="Gene3D" id="3.30.420.10">
    <property type="entry name" value="Ribonuclease H-like superfamily/Ribonuclease H"/>
    <property type="match status" value="1"/>
</dbReference>
<evidence type="ECO:0000313" key="3">
    <source>
        <dbReference type="EMBL" id="CAD5228180.1"/>
    </source>
</evidence>
<gene>
    <name evidence="3" type="ORF">BOKJ2_LOCUS12549</name>
</gene>
<accession>A0A811LMN6</accession>
<organism evidence="3 4">
    <name type="scientific">Bursaphelenchus okinawaensis</name>
    <dbReference type="NCBI Taxonomy" id="465554"/>
    <lineage>
        <taxon>Eukaryota</taxon>
        <taxon>Metazoa</taxon>
        <taxon>Ecdysozoa</taxon>
        <taxon>Nematoda</taxon>
        <taxon>Chromadorea</taxon>
        <taxon>Rhabditida</taxon>
        <taxon>Tylenchina</taxon>
        <taxon>Tylenchomorpha</taxon>
        <taxon>Aphelenchoidea</taxon>
        <taxon>Aphelenchoididae</taxon>
        <taxon>Bursaphelenchus</taxon>
    </lineage>
</organism>
<dbReference type="InterPro" id="IPR050951">
    <property type="entry name" value="Retrovirus_Pol_polyprotein"/>
</dbReference>
<feature type="compositionally biased region" description="Low complexity" evidence="1">
    <location>
        <begin position="176"/>
        <end position="197"/>
    </location>
</feature>
<proteinExistence type="predicted"/>
<dbReference type="InterPro" id="IPR036397">
    <property type="entry name" value="RNaseH_sf"/>
</dbReference>
<reference evidence="3" key="1">
    <citation type="submission" date="2020-09" db="EMBL/GenBank/DDBJ databases">
        <authorList>
            <person name="Kikuchi T."/>
        </authorList>
    </citation>
    <scope>NUCLEOTIDE SEQUENCE</scope>
    <source>
        <strain evidence="3">SH1</strain>
    </source>
</reference>
<dbReference type="PROSITE" id="PS50994">
    <property type="entry name" value="INTEGRASE"/>
    <property type="match status" value="1"/>
</dbReference>
<evidence type="ECO:0000256" key="1">
    <source>
        <dbReference type="SAM" id="MobiDB-lite"/>
    </source>
</evidence>
<feature type="region of interest" description="Disordered" evidence="1">
    <location>
        <begin position="164"/>
        <end position="235"/>
    </location>
</feature>
<keyword evidence="4" id="KW-1185">Reference proteome</keyword>
<dbReference type="InterPro" id="IPR012337">
    <property type="entry name" value="RNaseH-like_sf"/>
</dbReference>
<name>A0A811LMN6_9BILA</name>
<dbReference type="SUPFAM" id="SSF53098">
    <property type="entry name" value="Ribonuclease H-like"/>
    <property type="match status" value="1"/>
</dbReference>
<dbReference type="Proteomes" id="UP000783686">
    <property type="component" value="Unassembled WGS sequence"/>
</dbReference>
<dbReference type="AlphaFoldDB" id="A0A811LMN6"/>
<protein>
    <recommendedName>
        <fullName evidence="2">Integrase catalytic domain-containing protein</fullName>
    </recommendedName>
</protein>
<comment type="caution">
    <text evidence="3">The sequence shown here is derived from an EMBL/GenBank/DDBJ whole genome shotgun (WGS) entry which is preliminary data.</text>
</comment>
<dbReference type="PANTHER" id="PTHR37984">
    <property type="entry name" value="PROTEIN CBG26694"/>
    <property type="match status" value="1"/>
</dbReference>
<evidence type="ECO:0000313" key="4">
    <source>
        <dbReference type="Proteomes" id="UP000614601"/>
    </source>
</evidence>